<keyword evidence="7" id="KW-0653">Protein transport</keyword>
<gene>
    <name evidence="11" type="primary">Kpnb1</name>
    <name evidence="11" type="ORF">E2C01_008422</name>
</gene>
<dbReference type="GO" id="GO:0005737">
    <property type="term" value="C:cytoplasm"/>
    <property type="evidence" value="ECO:0007669"/>
    <property type="project" value="UniProtKB-SubCell"/>
</dbReference>
<reference evidence="11 12" key="1">
    <citation type="submission" date="2019-05" db="EMBL/GenBank/DDBJ databases">
        <title>Another draft genome of Portunus trituberculatus and its Hox gene families provides insights of decapod evolution.</title>
        <authorList>
            <person name="Jeong J.-H."/>
            <person name="Song I."/>
            <person name="Kim S."/>
            <person name="Choi T."/>
            <person name="Kim D."/>
            <person name="Ryu S."/>
            <person name="Kim W."/>
        </authorList>
    </citation>
    <scope>NUCLEOTIDE SEQUENCE [LARGE SCALE GENOMIC DNA]</scope>
    <source>
        <tissue evidence="11">Muscle</tissue>
    </source>
</reference>
<dbReference type="InterPro" id="IPR040122">
    <property type="entry name" value="Importin_beta"/>
</dbReference>
<protein>
    <submittedName>
        <fullName evidence="11">Importin subunit beta-1</fullName>
    </submittedName>
</protein>
<name>A0A5B7D334_PORTR</name>
<sequence length="946" mass="104217">MKLQIDKNELETALKYLEQAAQSNLPEYVKVLSDVLHHGRNSTVARMAAGIQLKNTLASNDPKVKVQYQQRWLALPPDVRDYVKTNVLGALGTEQNRPSSAAQCVAYIALTEIPVGQWPNLIDRLVANVTTPGATDMTKESTLESIGYICQDIEPEAIAAQSNNILTAIVHGMKRDEPNDHVRLAATTALLNSLEFTRQNFERDAERHFIMQVVCEATQSTNTQIKVAALQCLVKIMSLYYQYMEHYMGPALFAITLEAMKSEIDEVALQGIEFWSNVCDEEVDLAIEASEAAELGRPPERTSRFYAKGALQYLVPVLMMTLSKQEEADDDDEWNPCKAAGVCIMLLATCTEDDIVPHVLPFVKENIKHQNWRLRDAAIMAFGSILEGPDPTNLKPMVEQAMPTLIEALNDNSVVVRDTTAWTLGRVCELIPDAACNDTYLKLLLEALVHSLKGEPRVASNVCWALSSLAEAAYEQADTGDGDGEPPTYCLSAFFDPLVDVLLQTTDRADGNQCNLRNAAYEALMELMKNSPHDCYPTVQKTTMIILERLQQVLHMETQVQSHSDRVQVNDIQSLLCATLQSVLRKVTPEDAPKISDPIMAALLQMFQTSQGKSGGVQEDALLAVSTLVEVLGQNFLKYMEAFKPYLCLGLRNVDDYTVCAAAVGVTGDICRGLGDKVEPFCDELMSMLVENLGNNNVHRNVKPAILSVFGDMALALGPKFTKYLEIVLQMLHQASQAQVDRSDFDMLDYLNELRETCLEAYTGIVQGLKGDGPNPKQEVQLLRTHVPHMITFITSVAADEEKSDPVVASSAGLIGDLCSVFGTDMLQLVETDPIGNLLIQGRRSKTSKTKTLAMWATKEIRRLKSNNSTCGLAAAELWWGSRVATTRGAAISTEFLLLEALARPVGTSVNVGDKRYDLHQRFRPAGAPLGSRSGLGEVVVPQTEM</sequence>
<dbReference type="OrthoDB" id="10263328at2759"/>
<dbReference type="FunFam" id="1.25.10.10:FF:000027">
    <property type="entry name" value="Importin subunit beta-1"/>
    <property type="match status" value="1"/>
</dbReference>
<dbReference type="SMART" id="SM00185">
    <property type="entry name" value="ARM"/>
    <property type="match status" value="4"/>
</dbReference>
<evidence type="ECO:0000256" key="3">
    <source>
        <dbReference type="ARBA" id="ARBA00010907"/>
    </source>
</evidence>
<dbReference type="Pfam" id="PF25574">
    <property type="entry name" value="TPR_IMB1"/>
    <property type="match status" value="1"/>
</dbReference>
<evidence type="ECO:0000313" key="12">
    <source>
        <dbReference type="Proteomes" id="UP000324222"/>
    </source>
</evidence>
<comment type="caution">
    <text evidence="11">The sequence shown here is derived from an EMBL/GenBank/DDBJ whole genome shotgun (WGS) entry which is preliminary data.</text>
</comment>
<evidence type="ECO:0000256" key="2">
    <source>
        <dbReference type="ARBA" id="ARBA00004496"/>
    </source>
</evidence>
<dbReference type="PROSITE" id="PS50077">
    <property type="entry name" value="HEAT_REPEAT"/>
    <property type="match status" value="1"/>
</dbReference>
<dbReference type="InterPro" id="IPR011989">
    <property type="entry name" value="ARM-like"/>
</dbReference>
<dbReference type="SUPFAM" id="SSF48371">
    <property type="entry name" value="ARM repeat"/>
    <property type="match status" value="1"/>
</dbReference>
<dbReference type="Pfam" id="PF13513">
    <property type="entry name" value="HEAT_EZ"/>
    <property type="match status" value="1"/>
</dbReference>
<dbReference type="PANTHER" id="PTHR10527">
    <property type="entry name" value="IMPORTIN BETA"/>
    <property type="match status" value="1"/>
</dbReference>
<evidence type="ECO:0000256" key="1">
    <source>
        <dbReference type="ARBA" id="ARBA00004259"/>
    </source>
</evidence>
<evidence type="ECO:0000259" key="10">
    <source>
        <dbReference type="PROSITE" id="PS50166"/>
    </source>
</evidence>
<evidence type="ECO:0000313" key="11">
    <source>
        <dbReference type="EMBL" id="MPC15621.1"/>
    </source>
</evidence>
<evidence type="ECO:0000256" key="9">
    <source>
        <dbReference type="PROSITE-ProRule" id="PRU00103"/>
    </source>
</evidence>
<evidence type="ECO:0000256" key="4">
    <source>
        <dbReference type="ARBA" id="ARBA00022448"/>
    </source>
</evidence>
<proteinExistence type="inferred from homology"/>
<dbReference type="InterPro" id="IPR001494">
    <property type="entry name" value="Importin-beta_N"/>
</dbReference>
<comment type="similarity">
    <text evidence="3">Belongs to the importin beta family. Importin beta-1 subfamily.</text>
</comment>
<dbReference type="Gene3D" id="1.25.10.10">
    <property type="entry name" value="Leucine-rich Repeat Variant"/>
    <property type="match status" value="1"/>
</dbReference>
<keyword evidence="5" id="KW-0963">Cytoplasm</keyword>
<feature type="domain" description="Importin N-terminal" evidence="10">
    <location>
        <begin position="13"/>
        <end position="93"/>
    </location>
</feature>
<dbReference type="AlphaFoldDB" id="A0A5B7D334"/>
<feature type="repeat" description="HEAT" evidence="9">
    <location>
        <begin position="401"/>
        <end position="439"/>
    </location>
</feature>
<keyword evidence="6" id="KW-0677">Repeat</keyword>
<dbReference type="GO" id="GO:0006606">
    <property type="term" value="P:protein import into nucleus"/>
    <property type="evidence" value="ECO:0007669"/>
    <property type="project" value="InterPro"/>
</dbReference>
<dbReference type="PROSITE" id="PS50166">
    <property type="entry name" value="IMPORTIN_B_NT"/>
    <property type="match status" value="1"/>
</dbReference>
<dbReference type="Pfam" id="PF03810">
    <property type="entry name" value="IBN_N"/>
    <property type="match status" value="1"/>
</dbReference>
<keyword evidence="4" id="KW-0813">Transport</keyword>
<keyword evidence="8" id="KW-0539">Nucleus</keyword>
<evidence type="ECO:0000256" key="8">
    <source>
        <dbReference type="ARBA" id="ARBA00023242"/>
    </source>
</evidence>
<dbReference type="InterPro" id="IPR058584">
    <property type="entry name" value="IMB1_TNPO1-like_TPR"/>
</dbReference>
<keyword evidence="12" id="KW-1185">Reference proteome</keyword>
<accession>A0A5B7D334</accession>
<dbReference type="Proteomes" id="UP000324222">
    <property type="component" value="Unassembled WGS sequence"/>
</dbReference>
<dbReference type="InterPro" id="IPR000225">
    <property type="entry name" value="Armadillo"/>
</dbReference>
<dbReference type="GO" id="GO:0005635">
    <property type="term" value="C:nuclear envelope"/>
    <property type="evidence" value="ECO:0007669"/>
    <property type="project" value="UniProtKB-SubCell"/>
</dbReference>
<organism evidence="11 12">
    <name type="scientific">Portunus trituberculatus</name>
    <name type="common">Swimming crab</name>
    <name type="synonym">Neptunus trituberculatus</name>
    <dbReference type="NCBI Taxonomy" id="210409"/>
    <lineage>
        <taxon>Eukaryota</taxon>
        <taxon>Metazoa</taxon>
        <taxon>Ecdysozoa</taxon>
        <taxon>Arthropoda</taxon>
        <taxon>Crustacea</taxon>
        <taxon>Multicrustacea</taxon>
        <taxon>Malacostraca</taxon>
        <taxon>Eumalacostraca</taxon>
        <taxon>Eucarida</taxon>
        <taxon>Decapoda</taxon>
        <taxon>Pleocyemata</taxon>
        <taxon>Brachyura</taxon>
        <taxon>Eubrachyura</taxon>
        <taxon>Portunoidea</taxon>
        <taxon>Portunidae</taxon>
        <taxon>Portuninae</taxon>
        <taxon>Portunus</taxon>
    </lineage>
</organism>
<evidence type="ECO:0000256" key="5">
    <source>
        <dbReference type="ARBA" id="ARBA00022490"/>
    </source>
</evidence>
<evidence type="ECO:0000256" key="6">
    <source>
        <dbReference type="ARBA" id="ARBA00022737"/>
    </source>
</evidence>
<dbReference type="EMBL" id="VSRR010000442">
    <property type="protein sequence ID" value="MPC15621.1"/>
    <property type="molecule type" value="Genomic_DNA"/>
</dbReference>
<dbReference type="InterPro" id="IPR021133">
    <property type="entry name" value="HEAT_type_2"/>
</dbReference>
<evidence type="ECO:0000256" key="7">
    <source>
        <dbReference type="ARBA" id="ARBA00022927"/>
    </source>
</evidence>
<dbReference type="SMART" id="SM00913">
    <property type="entry name" value="IBN_N"/>
    <property type="match status" value="1"/>
</dbReference>
<dbReference type="InterPro" id="IPR016024">
    <property type="entry name" value="ARM-type_fold"/>
</dbReference>
<comment type="subcellular location">
    <subcellularLocation>
        <location evidence="2">Cytoplasm</location>
    </subcellularLocation>
    <subcellularLocation>
        <location evidence="1">Nucleus envelope</location>
    </subcellularLocation>
</comment>
<dbReference type="GO" id="GO:0031267">
    <property type="term" value="F:small GTPase binding"/>
    <property type="evidence" value="ECO:0007669"/>
    <property type="project" value="InterPro"/>
</dbReference>